<dbReference type="EMBL" id="JAPDDR010000004">
    <property type="protein sequence ID" value="MCW1913614.1"/>
    <property type="molecule type" value="Genomic_DNA"/>
</dbReference>
<gene>
    <name evidence="2" type="ORF">OJ996_08510</name>
</gene>
<dbReference type="InterPro" id="IPR002716">
    <property type="entry name" value="PIN_dom"/>
</dbReference>
<comment type="caution">
    <text evidence="2">The sequence shown here is derived from an EMBL/GenBank/DDBJ whole genome shotgun (WGS) entry which is preliminary data.</text>
</comment>
<sequence>MTALDTNVIVRYLTQDDEEQFTKVLKLLSKPKAVFFVCDIVLVETDWVLRELYDWSGNDVAEAYSRLATIPNLIFESESRLRSALKAVRDGADLSDELIVRSSREQGAKELCTFDKGILKRHKTFARLP</sequence>
<reference evidence="2" key="1">
    <citation type="submission" date="2022-10" db="EMBL/GenBank/DDBJ databases">
        <title>Luteolibacter sp. GHJ8, whole genome shotgun sequencing project.</title>
        <authorList>
            <person name="Zhao G."/>
            <person name="Shen L."/>
        </authorList>
    </citation>
    <scope>NUCLEOTIDE SEQUENCE</scope>
    <source>
        <strain evidence="2">GHJ8</strain>
    </source>
</reference>
<dbReference type="Pfam" id="PF01850">
    <property type="entry name" value="PIN"/>
    <property type="match status" value="1"/>
</dbReference>
<proteinExistence type="predicted"/>
<dbReference type="Gene3D" id="3.40.50.1010">
    <property type="entry name" value="5'-nuclease"/>
    <property type="match status" value="1"/>
</dbReference>
<evidence type="ECO:0000313" key="3">
    <source>
        <dbReference type="Proteomes" id="UP001165653"/>
    </source>
</evidence>
<name>A0ABT3G202_9BACT</name>
<organism evidence="2 3">
    <name type="scientific">Luteolibacter rhizosphaerae</name>
    <dbReference type="NCBI Taxonomy" id="2989719"/>
    <lineage>
        <taxon>Bacteria</taxon>
        <taxon>Pseudomonadati</taxon>
        <taxon>Verrucomicrobiota</taxon>
        <taxon>Verrucomicrobiia</taxon>
        <taxon>Verrucomicrobiales</taxon>
        <taxon>Verrucomicrobiaceae</taxon>
        <taxon>Luteolibacter</taxon>
    </lineage>
</organism>
<evidence type="ECO:0000313" key="2">
    <source>
        <dbReference type="EMBL" id="MCW1913614.1"/>
    </source>
</evidence>
<dbReference type="InterPro" id="IPR029060">
    <property type="entry name" value="PIN-like_dom_sf"/>
</dbReference>
<keyword evidence="3" id="KW-1185">Reference proteome</keyword>
<dbReference type="Proteomes" id="UP001165653">
    <property type="component" value="Unassembled WGS sequence"/>
</dbReference>
<dbReference type="RefSeq" id="WP_264513117.1">
    <property type="nucleotide sequence ID" value="NZ_JAPDDR010000004.1"/>
</dbReference>
<dbReference type="SUPFAM" id="SSF88723">
    <property type="entry name" value="PIN domain-like"/>
    <property type="match status" value="1"/>
</dbReference>
<dbReference type="CDD" id="cd18683">
    <property type="entry name" value="PIN_VapC-like"/>
    <property type="match status" value="1"/>
</dbReference>
<protein>
    <submittedName>
        <fullName evidence="2">Type II toxin-antitoxin system VapC family toxin</fullName>
    </submittedName>
</protein>
<evidence type="ECO:0000259" key="1">
    <source>
        <dbReference type="Pfam" id="PF01850"/>
    </source>
</evidence>
<accession>A0ABT3G202</accession>
<feature type="domain" description="PIN" evidence="1">
    <location>
        <begin position="4"/>
        <end position="118"/>
    </location>
</feature>